<evidence type="ECO:0000259" key="1">
    <source>
        <dbReference type="Pfam" id="PF04466"/>
    </source>
</evidence>
<dbReference type="Pfam" id="PF04466">
    <property type="entry name" value="Terminase_3"/>
    <property type="match status" value="1"/>
</dbReference>
<accession>A0A644T4I0</accession>
<sequence>MTTVTEFDKTAVTDKVKERYKRVILDNPYVKLKPYPKQAIPFFEILDDNHDNEPHSILIGAGGYGGKTVAGSIIATMYLEHKDTNVLVTRKTYKQLKGPDSIWENLNGWLSDTCKINSSELSITAPNGAKIWFRAFNDESKMYDVKSESYTLIINDEASEQLIRTLKFLYRSLRADNTFKLPLAYINLSNPSIYEGSQYLTDEYVDGSYNHYELDWRDNPFVNKKKYKNTLSKLDFLDQQHQLYGDWHYQFTKGDLISSEEIDGSTIKQSIFNGLASILSLDLAGKGRDKTAISTISLNPTNNILSVDNISQTVSSNPERMIENHIEEDNNNGIYHSLVLIEQEPGSWISSEKYWKEYFKELQLPLKTFKPEISKFNRARGFVRDMRNGAFKLNTLLKTKYDKESNNKSYYDLTKNELLSLKPIMETSPNIIDTFSQAHHLLRKSKITS</sequence>
<reference evidence="2" key="1">
    <citation type="submission" date="2019-08" db="EMBL/GenBank/DDBJ databases">
        <authorList>
            <person name="Kucharzyk K."/>
            <person name="Murdoch R.W."/>
            <person name="Higgins S."/>
            <person name="Loffler F."/>
        </authorList>
    </citation>
    <scope>NUCLEOTIDE SEQUENCE</scope>
</reference>
<dbReference type="InterPro" id="IPR027417">
    <property type="entry name" value="P-loop_NTPase"/>
</dbReference>
<comment type="caution">
    <text evidence="2">The sequence shown here is derived from an EMBL/GenBank/DDBJ whole genome shotgun (WGS) entry which is preliminary data.</text>
</comment>
<organism evidence="2">
    <name type="scientific">bioreactor metagenome</name>
    <dbReference type="NCBI Taxonomy" id="1076179"/>
    <lineage>
        <taxon>unclassified sequences</taxon>
        <taxon>metagenomes</taxon>
        <taxon>ecological metagenomes</taxon>
    </lineage>
</organism>
<dbReference type="Gene3D" id="3.40.50.300">
    <property type="entry name" value="P-loop containing nucleotide triphosphate hydrolases"/>
    <property type="match status" value="1"/>
</dbReference>
<feature type="domain" description="Phage terminase large subunit N-terminal" evidence="1">
    <location>
        <begin position="59"/>
        <end position="229"/>
    </location>
</feature>
<dbReference type="AlphaFoldDB" id="A0A644T4I0"/>
<gene>
    <name evidence="2" type="ORF">SDC9_07427</name>
</gene>
<protein>
    <recommendedName>
        <fullName evidence="1">Phage terminase large subunit N-terminal domain-containing protein</fullName>
    </recommendedName>
</protein>
<dbReference type="InterPro" id="IPR035412">
    <property type="entry name" value="Terminase_L_N"/>
</dbReference>
<evidence type="ECO:0000313" key="2">
    <source>
        <dbReference type="EMBL" id="MPL61838.1"/>
    </source>
</evidence>
<proteinExistence type="predicted"/>
<name>A0A644T4I0_9ZZZZ</name>
<dbReference type="EMBL" id="VSSQ01000016">
    <property type="protein sequence ID" value="MPL61838.1"/>
    <property type="molecule type" value="Genomic_DNA"/>
</dbReference>